<organism evidence="1">
    <name type="scientific">Arion vulgaris</name>
    <dbReference type="NCBI Taxonomy" id="1028688"/>
    <lineage>
        <taxon>Eukaryota</taxon>
        <taxon>Metazoa</taxon>
        <taxon>Spiralia</taxon>
        <taxon>Lophotrochozoa</taxon>
        <taxon>Mollusca</taxon>
        <taxon>Gastropoda</taxon>
        <taxon>Heterobranchia</taxon>
        <taxon>Euthyneura</taxon>
        <taxon>Panpulmonata</taxon>
        <taxon>Eupulmonata</taxon>
        <taxon>Stylommatophora</taxon>
        <taxon>Helicina</taxon>
        <taxon>Arionoidea</taxon>
        <taxon>Arionidae</taxon>
        <taxon>Arion</taxon>
    </lineage>
</organism>
<feature type="non-terminal residue" evidence="1">
    <location>
        <position position="84"/>
    </location>
</feature>
<reference evidence="1" key="1">
    <citation type="submission" date="2014-12" db="EMBL/GenBank/DDBJ databases">
        <title>Insight into the proteome of Arion vulgaris.</title>
        <authorList>
            <person name="Aradska J."/>
            <person name="Bulat T."/>
            <person name="Smidak R."/>
            <person name="Sarate P."/>
            <person name="Gangsoo J."/>
            <person name="Sialana F."/>
            <person name="Bilban M."/>
            <person name="Lubec G."/>
        </authorList>
    </citation>
    <scope>NUCLEOTIDE SEQUENCE</scope>
    <source>
        <tissue evidence="1">Skin</tissue>
    </source>
</reference>
<gene>
    <name evidence="1" type="primary">ORF1838</name>
</gene>
<feature type="non-terminal residue" evidence="1">
    <location>
        <position position="1"/>
    </location>
</feature>
<dbReference type="AlphaFoldDB" id="A0A0B6XVS4"/>
<proteinExistence type="predicted"/>
<dbReference type="EMBL" id="HACG01000776">
    <property type="protein sequence ID" value="CEK47641.1"/>
    <property type="molecule type" value="Transcribed_RNA"/>
</dbReference>
<name>A0A0B6XVS4_9EUPU</name>
<sequence>DGVTEIIFADRITGTLYSSDTSGCHCTKIIEPSPSKRLGLPPSLLAVDHLRISWYNKTEGKLYSITKATREEGLVVHDVSNVQD</sequence>
<accession>A0A0B6XVS4</accession>
<evidence type="ECO:0000313" key="1">
    <source>
        <dbReference type="EMBL" id="CEK47641.1"/>
    </source>
</evidence>
<protein>
    <submittedName>
        <fullName evidence="1">Uncharacterized protein</fullName>
    </submittedName>
</protein>